<feature type="non-terminal residue" evidence="1">
    <location>
        <position position="1"/>
    </location>
</feature>
<organism evidence="1 2">
    <name type="scientific">Pristionchus mayeri</name>
    <dbReference type="NCBI Taxonomy" id="1317129"/>
    <lineage>
        <taxon>Eukaryota</taxon>
        <taxon>Metazoa</taxon>
        <taxon>Ecdysozoa</taxon>
        <taxon>Nematoda</taxon>
        <taxon>Chromadorea</taxon>
        <taxon>Rhabditida</taxon>
        <taxon>Rhabditina</taxon>
        <taxon>Diplogasteromorpha</taxon>
        <taxon>Diplogasteroidea</taxon>
        <taxon>Neodiplogasteridae</taxon>
        <taxon>Pristionchus</taxon>
    </lineage>
</organism>
<protein>
    <recommendedName>
        <fullName evidence="3">F-box domain-containing protein</fullName>
    </recommendedName>
</protein>
<evidence type="ECO:0000313" key="1">
    <source>
        <dbReference type="EMBL" id="GMR49801.1"/>
    </source>
</evidence>
<accession>A0AAN5I3Q4</accession>
<keyword evidence="2" id="KW-1185">Reference proteome</keyword>
<dbReference type="EMBL" id="BTRK01000004">
    <property type="protein sequence ID" value="GMR49801.1"/>
    <property type="molecule type" value="Genomic_DNA"/>
</dbReference>
<gene>
    <name evidence="1" type="ORF">PMAYCL1PPCAC_19996</name>
</gene>
<sequence>KRLLEHLSSDLEGCPNAKQLRLEVDSMGRLHIVRLPTPKPRDMDTFSALETLPKELAMRIFEHVPESVLALRATSRTMSAFADQFAMEPSLKFPIGRLDISSRGENHILIEFAVARHKAKLFGLRYLHGGVDRRIKHAEHFNRFLMLWQLDSTGAEQSIKDLIRSLNGECAIERVSLRCDESMMSIAPGLLEGIHITQLRVLLVDSLSDEVADHILSICDDVDDLRLAVGHVSVADPAKLLINLSSRIRSLDLCQGRVCPFMRDSAYLFGLIDVDWSVTFLSMFSKRLEKLVIDNSPYPDYLSLQSADAMREQLPLLRKKALLLVSCHAYKDHLKYTVDDHIIEVGQANAHSSRLLRIVHESRWHEAHRTIV</sequence>
<evidence type="ECO:0008006" key="3">
    <source>
        <dbReference type="Google" id="ProtNLM"/>
    </source>
</evidence>
<dbReference type="Proteomes" id="UP001328107">
    <property type="component" value="Unassembled WGS sequence"/>
</dbReference>
<evidence type="ECO:0000313" key="2">
    <source>
        <dbReference type="Proteomes" id="UP001328107"/>
    </source>
</evidence>
<name>A0AAN5I3Q4_9BILA</name>
<dbReference type="AlphaFoldDB" id="A0AAN5I3Q4"/>
<comment type="caution">
    <text evidence="1">The sequence shown here is derived from an EMBL/GenBank/DDBJ whole genome shotgun (WGS) entry which is preliminary data.</text>
</comment>
<reference evidence="2" key="1">
    <citation type="submission" date="2022-10" db="EMBL/GenBank/DDBJ databases">
        <title>Genome assembly of Pristionchus species.</title>
        <authorList>
            <person name="Yoshida K."/>
            <person name="Sommer R.J."/>
        </authorList>
    </citation>
    <scope>NUCLEOTIDE SEQUENCE [LARGE SCALE GENOMIC DNA]</scope>
    <source>
        <strain evidence="2">RS5460</strain>
    </source>
</reference>
<proteinExistence type="predicted"/>